<keyword evidence="2" id="KW-1185">Reference proteome</keyword>
<name>A0A0K2L9V5_9LACO</name>
<dbReference type="KEGG" id="lhi:JP39_01005"/>
<dbReference type="OrthoDB" id="2321087at2"/>
<gene>
    <name evidence="1" type="ORF">JP39_01005</name>
</gene>
<protein>
    <submittedName>
        <fullName evidence="1">Uncharacterized protein</fullName>
    </submittedName>
</protein>
<dbReference type="EMBL" id="CP012559">
    <property type="protein sequence ID" value="ALB28069.1"/>
    <property type="molecule type" value="Genomic_DNA"/>
</dbReference>
<dbReference type="AlphaFoldDB" id="A0A0K2L9V5"/>
<accession>A0A0K2L9V5</accession>
<dbReference type="Proteomes" id="UP000061546">
    <property type="component" value="Chromosome"/>
</dbReference>
<proteinExistence type="predicted"/>
<reference evidence="1 2" key="1">
    <citation type="submission" date="2015-08" db="EMBL/GenBank/DDBJ databases">
        <title>Genomic sequence of Lactobacillus heilongjiangensis DSM 28069, isolated from Chinese traditional pickle.</title>
        <authorList>
            <person name="Jiang X."/>
            <person name="Zheng B."/>
            <person name="Cheng H."/>
        </authorList>
    </citation>
    <scope>NUCLEOTIDE SEQUENCE [LARGE SCALE GENOMIC DNA]</scope>
    <source>
        <strain evidence="1 2">DSM 28069</strain>
    </source>
</reference>
<evidence type="ECO:0000313" key="1">
    <source>
        <dbReference type="EMBL" id="ALB28069.1"/>
    </source>
</evidence>
<dbReference type="RefSeq" id="WP_041501649.1">
    <property type="nucleotide sequence ID" value="NZ_BJDV01000009.1"/>
</dbReference>
<evidence type="ECO:0000313" key="2">
    <source>
        <dbReference type="Proteomes" id="UP000061546"/>
    </source>
</evidence>
<organism evidence="1 2">
    <name type="scientific">Companilactobacillus heilongjiangensis</name>
    <dbReference type="NCBI Taxonomy" id="1074467"/>
    <lineage>
        <taxon>Bacteria</taxon>
        <taxon>Bacillati</taxon>
        <taxon>Bacillota</taxon>
        <taxon>Bacilli</taxon>
        <taxon>Lactobacillales</taxon>
        <taxon>Lactobacillaceae</taxon>
        <taxon>Companilactobacillus</taxon>
    </lineage>
</organism>
<sequence length="124" mass="14350">MSRRVVAVAIDIKKIPYVNDTEVIFTPGKQKIWYTANTVSIEIPKVIQFGDVMINKFINKFLKKSKKQDILKLRYFTMQVAKLLTKSDYNEIIFENDELKNRISSKLTKDYVIRDAKGALSTEG</sequence>